<evidence type="ECO:0000256" key="1">
    <source>
        <dbReference type="SAM" id="MobiDB-lite"/>
    </source>
</evidence>
<feature type="compositionally biased region" description="Polar residues" evidence="1">
    <location>
        <begin position="290"/>
        <end position="308"/>
    </location>
</feature>
<comment type="caution">
    <text evidence="2">The sequence shown here is derived from an EMBL/GenBank/DDBJ whole genome shotgun (WGS) entry which is preliminary data.</text>
</comment>
<sequence>MIPRLRRVKRTRGVLVPSPAFPSSLSLYSCTSRIPIPSSHSYRQPPYVRNAHSGARYTSSSAQNIDFDAPVVDPSLGLGLRHANPPDTPPNTSRSHSSTLPDPGEDNSKPDCEELSDAEWEIRTGRTIDILRTSLPTFFNTGLMTSWDLETGEAYPSPSIPSLPHLPNLHFPHLPLPLHLSPDPRNKETESTTNGKGKERGDRESIYSSRIRLTYTPPSPLPHPFPEKLTLEGKPLYLASAVFIRHTLNTLYSNLHVSLIKVAVSVPRDRASSGPDSNSESTPRLPPNPESDTSLEGVSTPSPHTKNSGYKREKSFYIALRVIGTSRVSGALGQWEVRSTYTFSPLNAQIVKHTVNGIEPAPERGVWEGLAKVLGLGNVGEGFVAGTPGQGALSSCESQIVRQG</sequence>
<dbReference type="PROSITE" id="PS51257">
    <property type="entry name" value="PROKAR_LIPOPROTEIN"/>
    <property type="match status" value="1"/>
</dbReference>
<feature type="region of interest" description="Disordered" evidence="1">
    <location>
        <begin position="76"/>
        <end position="113"/>
    </location>
</feature>
<protein>
    <submittedName>
        <fullName evidence="2">Uncharacterized protein</fullName>
    </submittedName>
</protein>
<feature type="compositionally biased region" description="Polar residues" evidence="1">
    <location>
        <begin position="90"/>
        <end position="100"/>
    </location>
</feature>
<dbReference type="AlphaFoldDB" id="A0AA38KNT3"/>
<evidence type="ECO:0000313" key="3">
    <source>
        <dbReference type="Proteomes" id="UP001163798"/>
    </source>
</evidence>
<dbReference type="EMBL" id="MU793409">
    <property type="protein sequence ID" value="KAJ3783660.1"/>
    <property type="molecule type" value="Genomic_DNA"/>
</dbReference>
<name>A0AA38KNT3_9AGAR</name>
<keyword evidence="3" id="KW-1185">Reference proteome</keyword>
<feature type="region of interest" description="Disordered" evidence="1">
    <location>
        <begin position="174"/>
        <end position="222"/>
    </location>
</feature>
<gene>
    <name evidence="2" type="ORF">GGU10DRAFT_47282</name>
</gene>
<proteinExistence type="predicted"/>
<feature type="compositionally biased region" description="Basic and acidic residues" evidence="1">
    <location>
        <begin position="182"/>
        <end position="205"/>
    </location>
</feature>
<reference evidence="2" key="1">
    <citation type="submission" date="2022-08" db="EMBL/GenBank/DDBJ databases">
        <authorList>
            <consortium name="DOE Joint Genome Institute"/>
            <person name="Min B."/>
            <person name="Riley R."/>
            <person name="Sierra-Patev S."/>
            <person name="Naranjo-Ortiz M."/>
            <person name="Looney B."/>
            <person name="Konkel Z."/>
            <person name="Slot J.C."/>
            <person name="Sakamoto Y."/>
            <person name="Steenwyk J.L."/>
            <person name="Rokas A."/>
            <person name="Carro J."/>
            <person name="Camarero S."/>
            <person name="Ferreira P."/>
            <person name="Molpeceres G."/>
            <person name="Ruiz-Duenas F.J."/>
            <person name="Serrano A."/>
            <person name="Henrissat B."/>
            <person name="Drula E."/>
            <person name="Hughes K.W."/>
            <person name="Mata J.L."/>
            <person name="Ishikawa N.K."/>
            <person name="Vargas-Isla R."/>
            <person name="Ushijima S."/>
            <person name="Smith C.A."/>
            <person name="Ahrendt S."/>
            <person name="Andreopoulos W."/>
            <person name="He G."/>
            <person name="Labutti K."/>
            <person name="Lipzen A."/>
            <person name="Ng V."/>
            <person name="Sandor L."/>
            <person name="Barry K."/>
            <person name="Martinez A.T."/>
            <person name="Xiao Y."/>
            <person name="Gibbons J.G."/>
            <person name="Terashima K."/>
            <person name="Hibbett D.S."/>
            <person name="Grigoriev I.V."/>
        </authorList>
    </citation>
    <scope>NUCLEOTIDE SEQUENCE</scope>
    <source>
        <strain evidence="2">TFB10291</strain>
    </source>
</reference>
<feature type="region of interest" description="Disordered" evidence="1">
    <location>
        <begin position="268"/>
        <end position="309"/>
    </location>
</feature>
<evidence type="ECO:0000313" key="2">
    <source>
        <dbReference type="EMBL" id="KAJ3783660.1"/>
    </source>
</evidence>
<accession>A0AA38KNT3</accession>
<organism evidence="2 3">
    <name type="scientific">Lentinula aff. detonsa</name>
    <dbReference type="NCBI Taxonomy" id="2804958"/>
    <lineage>
        <taxon>Eukaryota</taxon>
        <taxon>Fungi</taxon>
        <taxon>Dikarya</taxon>
        <taxon>Basidiomycota</taxon>
        <taxon>Agaricomycotina</taxon>
        <taxon>Agaricomycetes</taxon>
        <taxon>Agaricomycetidae</taxon>
        <taxon>Agaricales</taxon>
        <taxon>Marasmiineae</taxon>
        <taxon>Omphalotaceae</taxon>
        <taxon>Lentinula</taxon>
    </lineage>
</organism>
<dbReference type="Proteomes" id="UP001163798">
    <property type="component" value="Unassembled WGS sequence"/>
</dbReference>